<dbReference type="NCBIfam" id="TIGR03023">
    <property type="entry name" value="WcaJ_sugtrans"/>
    <property type="match status" value="1"/>
</dbReference>
<dbReference type="EMBL" id="JAPUBN010000011">
    <property type="protein sequence ID" value="MCZ2720977.1"/>
    <property type="molecule type" value="Genomic_DNA"/>
</dbReference>
<evidence type="ECO:0000259" key="8">
    <source>
        <dbReference type="Pfam" id="PF02397"/>
    </source>
</evidence>
<evidence type="ECO:0000256" key="4">
    <source>
        <dbReference type="ARBA" id="ARBA00022692"/>
    </source>
</evidence>
<organism evidence="9 10">
    <name type="scientific">Marinomonas phaeophyticola</name>
    <dbReference type="NCBI Taxonomy" id="3004091"/>
    <lineage>
        <taxon>Bacteria</taxon>
        <taxon>Pseudomonadati</taxon>
        <taxon>Pseudomonadota</taxon>
        <taxon>Gammaproteobacteria</taxon>
        <taxon>Oceanospirillales</taxon>
        <taxon>Oceanospirillaceae</taxon>
        <taxon>Marinomonas</taxon>
    </lineage>
</organism>
<keyword evidence="10" id="KW-1185">Reference proteome</keyword>
<evidence type="ECO:0000256" key="1">
    <source>
        <dbReference type="ARBA" id="ARBA00004141"/>
    </source>
</evidence>
<comment type="similarity">
    <text evidence="2">Belongs to the bacterial sugar transferase family.</text>
</comment>
<gene>
    <name evidence="9" type="ORF">O1D97_04770</name>
</gene>
<evidence type="ECO:0000313" key="10">
    <source>
        <dbReference type="Proteomes" id="UP001149719"/>
    </source>
</evidence>
<dbReference type="Pfam" id="PF02397">
    <property type="entry name" value="Bac_transf"/>
    <property type="match status" value="1"/>
</dbReference>
<keyword evidence="6 7" id="KW-0472">Membrane</keyword>
<comment type="caution">
    <text evidence="9">The sequence shown here is derived from an EMBL/GenBank/DDBJ whole genome shotgun (WGS) entry which is preliminary data.</text>
</comment>
<dbReference type="PANTHER" id="PTHR30576:SF0">
    <property type="entry name" value="UNDECAPRENYL-PHOSPHATE N-ACETYLGALACTOSAMINYL 1-PHOSPHATE TRANSFERASE-RELATED"/>
    <property type="match status" value="1"/>
</dbReference>
<protein>
    <submittedName>
        <fullName evidence="9">Undecaprenyl-phosphate glucose phosphotransferase</fullName>
        <ecNumber evidence="9">2.7.8.31</ecNumber>
    </submittedName>
</protein>
<sequence length="464" mass="52760">MKSGRGLKEHSASIGITLRILDAVGIITAGFCSFYWFFDHNYFGGYFYNSVLVGVLMGQVAYSSLGAYQGWRGTNSTTEASLVFWSHVVTFLLIILSAYVTQYGDSLPRMWVFSWFVWSLMFIAIMRISVRRTLGYWRAKGRNIRRILLVGNGDLGLRVIDKLQQNPNLGLSVVGFIDDEPTSSVQNPEYPILGSIDDVEKIVHERGVDQVWITLPLGEVQKMEKTQTLLATTTVTIRIVPDIFGFQLLNHSITEVAGLPLINLSTSPMLEGKNRVLKWLEDKVLASVILLFISPLMLMLAIGVKLSSKGPVFYRQERVSWNSRSFNMLKFRSMEVDSELDGVTWGGAESMKVTRFGRFIRRTSLDELPQFINVLKGDMSIVGPRPERTVFVEQFKYEIPLYMKKHMVKAGITGWAQINGWRGDSDLQQRIDCDLYYIENWSIWLDLKIIVFTLLSGFSHKNAK</sequence>
<dbReference type="PANTHER" id="PTHR30576">
    <property type="entry name" value="COLANIC BIOSYNTHESIS UDP-GLUCOSE LIPID CARRIER TRANSFERASE"/>
    <property type="match status" value="1"/>
</dbReference>
<dbReference type="EC" id="2.7.8.31" evidence="9"/>
<evidence type="ECO:0000256" key="3">
    <source>
        <dbReference type="ARBA" id="ARBA00022679"/>
    </source>
</evidence>
<dbReference type="SUPFAM" id="SSF51735">
    <property type="entry name" value="NAD(P)-binding Rossmann-fold domains"/>
    <property type="match status" value="1"/>
</dbReference>
<dbReference type="InterPro" id="IPR036291">
    <property type="entry name" value="NAD(P)-bd_dom_sf"/>
</dbReference>
<feature type="transmembrane region" description="Helical" evidence="7">
    <location>
        <begin position="20"/>
        <end position="38"/>
    </location>
</feature>
<evidence type="ECO:0000256" key="6">
    <source>
        <dbReference type="ARBA" id="ARBA00023136"/>
    </source>
</evidence>
<dbReference type="InterPro" id="IPR003362">
    <property type="entry name" value="Bact_transf"/>
</dbReference>
<feature type="transmembrane region" description="Helical" evidence="7">
    <location>
        <begin position="50"/>
        <end position="68"/>
    </location>
</feature>
<dbReference type="Pfam" id="PF13727">
    <property type="entry name" value="CoA_binding_3"/>
    <property type="match status" value="1"/>
</dbReference>
<feature type="transmembrane region" description="Helical" evidence="7">
    <location>
        <begin position="112"/>
        <end position="130"/>
    </location>
</feature>
<feature type="domain" description="Bacterial sugar transferase" evidence="8">
    <location>
        <begin position="278"/>
        <end position="456"/>
    </location>
</feature>
<dbReference type="InterPro" id="IPR017473">
    <property type="entry name" value="Undecaprenyl-P_gluc_Ptfrase"/>
</dbReference>
<comment type="subcellular location">
    <subcellularLocation>
        <location evidence="1">Membrane</location>
        <topology evidence="1">Multi-pass membrane protein</topology>
    </subcellularLocation>
</comment>
<reference evidence="9" key="1">
    <citation type="submission" date="2022-12" db="EMBL/GenBank/DDBJ databases">
        <title>Marinomonas 15G1-11 sp. nov, isolated from marine algae.</title>
        <authorList>
            <person name="Butt M."/>
            <person name="Choi D.G."/>
            <person name="Kim J.M."/>
            <person name="Lee J.K."/>
            <person name="Baek J.H."/>
            <person name="Jeon C.O."/>
        </authorList>
    </citation>
    <scope>NUCLEOTIDE SEQUENCE</scope>
    <source>
        <strain evidence="9">15G1-11</strain>
    </source>
</reference>
<evidence type="ECO:0000256" key="7">
    <source>
        <dbReference type="SAM" id="Phobius"/>
    </source>
</evidence>
<name>A0ABT4JSG0_9GAMM</name>
<accession>A0ABT4JSG0</accession>
<dbReference type="InterPro" id="IPR017475">
    <property type="entry name" value="EPS_sugar_tfrase"/>
</dbReference>
<evidence type="ECO:0000256" key="5">
    <source>
        <dbReference type="ARBA" id="ARBA00022989"/>
    </source>
</evidence>
<keyword evidence="5 7" id="KW-1133">Transmembrane helix</keyword>
<feature type="transmembrane region" description="Helical" evidence="7">
    <location>
        <begin position="80"/>
        <end position="100"/>
    </location>
</feature>
<dbReference type="NCBIfam" id="TIGR03025">
    <property type="entry name" value="EPS_sugtrans"/>
    <property type="match status" value="1"/>
</dbReference>
<feature type="transmembrane region" description="Helical" evidence="7">
    <location>
        <begin position="284"/>
        <end position="304"/>
    </location>
</feature>
<dbReference type="Gene3D" id="3.40.50.720">
    <property type="entry name" value="NAD(P)-binding Rossmann-like Domain"/>
    <property type="match status" value="1"/>
</dbReference>
<proteinExistence type="inferred from homology"/>
<evidence type="ECO:0000313" key="9">
    <source>
        <dbReference type="EMBL" id="MCZ2720977.1"/>
    </source>
</evidence>
<dbReference type="GO" id="GO:0089702">
    <property type="term" value="F:undecaprenyl-phosphate glucose phosphotransferase activity"/>
    <property type="evidence" value="ECO:0007669"/>
    <property type="project" value="UniProtKB-EC"/>
</dbReference>
<dbReference type="Proteomes" id="UP001149719">
    <property type="component" value="Unassembled WGS sequence"/>
</dbReference>
<keyword evidence="4 7" id="KW-0812">Transmembrane</keyword>
<dbReference type="RefSeq" id="WP_269123294.1">
    <property type="nucleotide sequence ID" value="NZ_JAPUBN010000011.1"/>
</dbReference>
<keyword evidence="3 9" id="KW-0808">Transferase</keyword>
<evidence type="ECO:0000256" key="2">
    <source>
        <dbReference type="ARBA" id="ARBA00006464"/>
    </source>
</evidence>